<keyword evidence="4" id="KW-0732">Signal</keyword>
<evidence type="ECO:0000313" key="6">
    <source>
        <dbReference type="Proteomes" id="UP000730618"/>
    </source>
</evidence>
<dbReference type="EMBL" id="CAJVCE010000009">
    <property type="protein sequence ID" value="CAG7645591.1"/>
    <property type="molecule type" value="Genomic_DNA"/>
</dbReference>
<comment type="subcellular location">
    <subcellularLocation>
        <location evidence="1">Cell envelope</location>
    </subcellularLocation>
</comment>
<keyword evidence="6" id="KW-1185">Reference proteome</keyword>
<keyword evidence="3" id="KW-0813">Transport</keyword>
<sequence>MKRVEPEHWEKHLAKLPLRQGGFSQELMQKVKDRVEAGPPQRRQSRWLWWSPAAALVVAAAIGVATQTDALTDAVSKLSKVRQPASLEAMDPDKKITLKVGNIDDISFASRYGTAFMARYPNITLQTDAPGGLALWSSKARVELEEWLAQEKPDVLILTPDQYERLAKSGKLYALDNAIKQDGFDLQNIHAGVVEQLRSPGGGTLYGLSPQYEQLALYYNKNMFDRYNVSYPKNGMSWDELLKLAGAFAAHGKAKEKLYGLTVPAGMSPFELVQMAGKARGLRLTDADGRRATIDTPQWKQLWGQALEAYRNGVIYQPPSATSSTAAAEVARSNPFISGQAAMTLQSFSFTHELTEARQQHTLPWFTWQTVTEPTDPGKPGRSASFSLGAVYAVNADSSQLRAAWELVKFVNSEESARTALSASPSGFNPSRLPSVTSSGLTGTGKGLEAFYMLLPAETSRSVTEPPASFYRDVEQLALQQSEAVLSGKKTLDAALQELQVQGQQALTQGRNDMSKR</sequence>
<accession>A0ABM8VJI8</accession>
<protein>
    <recommendedName>
        <fullName evidence="7">Extracellular solute-binding protein</fullName>
    </recommendedName>
</protein>
<proteinExistence type="inferred from homology"/>
<dbReference type="PANTHER" id="PTHR43649">
    <property type="entry name" value="ARABINOSE-BINDING PROTEIN-RELATED"/>
    <property type="match status" value="1"/>
</dbReference>
<evidence type="ECO:0000256" key="1">
    <source>
        <dbReference type="ARBA" id="ARBA00004196"/>
    </source>
</evidence>
<dbReference type="InterPro" id="IPR006059">
    <property type="entry name" value="SBP"/>
</dbReference>
<dbReference type="InterPro" id="IPR050490">
    <property type="entry name" value="Bact_solute-bd_prot1"/>
</dbReference>
<comment type="similarity">
    <text evidence="2">Belongs to the bacterial solute-binding protein 1 family.</text>
</comment>
<name>A0ABM8VJI8_9BACL</name>
<evidence type="ECO:0000256" key="3">
    <source>
        <dbReference type="ARBA" id="ARBA00022448"/>
    </source>
</evidence>
<dbReference type="Proteomes" id="UP000730618">
    <property type="component" value="Unassembled WGS sequence"/>
</dbReference>
<evidence type="ECO:0000313" key="5">
    <source>
        <dbReference type="EMBL" id="CAG7645591.1"/>
    </source>
</evidence>
<evidence type="ECO:0008006" key="7">
    <source>
        <dbReference type="Google" id="ProtNLM"/>
    </source>
</evidence>
<evidence type="ECO:0000256" key="4">
    <source>
        <dbReference type="ARBA" id="ARBA00022729"/>
    </source>
</evidence>
<organism evidence="5 6">
    <name type="scientific">Paenibacillus allorhizosphaerae</name>
    <dbReference type="NCBI Taxonomy" id="2849866"/>
    <lineage>
        <taxon>Bacteria</taxon>
        <taxon>Bacillati</taxon>
        <taxon>Bacillota</taxon>
        <taxon>Bacilli</taxon>
        <taxon>Bacillales</taxon>
        <taxon>Paenibacillaceae</taxon>
        <taxon>Paenibacillus</taxon>
    </lineage>
</organism>
<comment type="caution">
    <text evidence="5">The sequence shown here is derived from an EMBL/GenBank/DDBJ whole genome shotgun (WGS) entry which is preliminary data.</text>
</comment>
<dbReference type="PANTHER" id="PTHR43649:SF31">
    <property type="entry name" value="SN-GLYCEROL-3-PHOSPHATE-BINDING PERIPLASMIC PROTEIN UGPB"/>
    <property type="match status" value="1"/>
</dbReference>
<evidence type="ECO:0000256" key="2">
    <source>
        <dbReference type="ARBA" id="ARBA00008520"/>
    </source>
</evidence>
<gene>
    <name evidence="5" type="ORF">PAECIP111802_03554</name>
</gene>
<dbReference type="RefSeq" id="WP_218099851.1">
    <property type="nucleotide sequence ID" value="NZ_CAJVCE010000009.1"/>
</dbReference>
<dbReference type="Pfam" id="PF13416">
    <property type="entry name" value="SBP_bac_8"/>
    <property type="match status" value="1"/>
</dbReference>
<reference evidence="5 6" key="1">
    <citation type="submission" date="2021-06" db="EMBL/GenBank/DDBJ databases">
        <authorList>
            <person name="Criscuolo A."/>
        </authorList>
    </citation>
    <scope>NUCLEOTIDE SEQUENCE [LARGE SCALE GENOMIC DNA]</scope>
    <source>
        <strain evidence="6">CIP 111802</strain>
    </source>
</reference>